<evidence type="ECO:0000313" key="1">
    <source>
        <dbReference type="EMBL" id="MEI5983746.1"/>
    </source>
</evidence>
<dbReference type="RefSeq" id="WP_336557189.1">
    <property type="nucleotide sequence ID" value="NZ_JAYLLN010000003.1"/>
</dbReference>
<dbReference type="EMBL" id="JAYLLN010000003">
    <property type="protein sequence ID" value="MEI5983746.1"/>
    <property type="molecule type" value="Genomic_DNA"/>
</dbReference>
<protein>
    <submittedName>
        <fullName evidence="1">Uncharacterized protein</fullName>
    </submittedName>
</protein>
<evidence type="ECO:0000313" key="2">
    <source>
        <dbReference type="Proteomes" id="UP001363035"/>
    </source>
</evidence>
<sequence>MLLTNKTFSFPLEEKSWREFAYFSANVCHIFGPKNFKDAFSLFERAIVFSQIQSTHHFQKKQEIELDPKGAGQDPELFVTFHYGKYRMLPLLLITSGRSVAVVISEEVYEKYSRFYSGWMQTDNGGPRLFLERAENPFLGLRIRGHLERGVDIFVYADGNSGSKGSIVPDGLRDQQLLMGSIGIRSGFMELAHLLSIRTRFVLETSASVDAEPYLQVIERFDPKEFRDRSDFVDTSIRRIYARFSEYLKDSPVNWESLFYLHQSRPILSDKNIWSPEHRVMPLYFPNILDRFSYRVHQVDSQTHIGLCKLLLD</sequence>
<dbReference type="Proteomes" id="UP001363035">
    <property type="component" value="Unassembled WGS sequence"/>
</dbReference>
<gene>
    <name evidence="1" type="ORF">VJ786_02400</name>
</gene>
<accession>A0ABU8I1Z0</accession>
<comment type="caution">
    <text evidence="1">The sequence shown here is derived from an EMBL/GenBank/DDBJ whole genome shotgun (WGS) entry which is preliminary data.</text>
</comment>
<organism evidence="1 2">
    <name type="scientific">Sphingobacterium tenebrionis</name>
    <dbReference type="NCBI Taxonomy" id="3111775"/>
    <lineage>
        <taxon>Bacteria</taxon>
        <taxon>Pseudomonadati</taxon>
        <taxon>Bacteroidota</taxon>
        <taxon>Sphingobacteriia</taxon>
        <taxon>Sphingobacteriales</taxon>
        <taxon>Sphingobacteriaceae</taxon>
        <taxon>Sphingobacterium</taxon>
    </lineage>
</organism>
<proteinExistence type="predicted"/>
<name>A0ABU8I1Z0_9SPHI</name>
<keyword evidence="2" id="KW-1185">Reference proteome</keyword>
<reference evidence="1 2" key="1">
    <citation type="submission" date="2024-01" db="EMBL/GenBank/DDBJ databases">
        <title>Sphingobacterium tenebrionis sp. nov., a novel endophyte isolated from tenebrio molitor intestines.</title>
        <authorList>
            <person name="Zhang C."/>
        </authorList>
    </citation>
    <scope>NUCLEOTIDE SEQUENCE [LARGE SCALE GENOMIC DNA]</scope>
    <source>
        <strain evidence="1 2">PU5-4</strain>
    </source>
</reference>